<protein>
    <submittedName>
        <fullName evidence="2">Uncharacterized protein</fullName>
    </submittedName>
</protein>
<evidence type="ECO:0000313" key="3">
    <source>
        <dbReference type="Proteomes" id="UP000198406"/>
    </source>
</evidence>
<dbReference type="EMBL" id="BDSP01000101">
    <property type="protein sequence ID" value="GAX16080.1"/>
    <property type="molecule type" value="Genomic_DNA"/>
</dbReference>
<name>A0A1Z5JPX5_FISSO</name>
<reference evidence="2 3" key="1">
    <citation type="journal article" date="2015" name="Plant Cell">
        <title>Oil accumulation by the oleaginous diatom Fistulifera solaris as revealed by the genome and transcriptome.</title>
        <authorList>
            <person name="Tanaka T."/>
            <person name="Maeda Y."/>
            <person name="Veluchamy A."/>
            <person name="Tanaka M."/>
            <person name="Abida H."/>
            <person name="Marechal E."/>
            <person name="Bowler C."/>
            <person name="Muto M."/>
            <person name="Sunaga Y."/>
            <person name="Tanaka M."/>
            <person name="Yoshino T."/>
            <person name="Taniguchi T."/>
            <person name="Fukuda Y."/>
            <person name="Nemoto M."/>
            <person name="Matsumoto M."/>
            <person name="Wong P.S."/>
            <person name="Aburatani S."/>
            <person name="Fujibuchi W."/>
        </authorList>
    </citation>
    <scope>NUCLEOTIDE SEQUENCE [LARGE SCALE GENOMIC DNA]</scope>
    <source>
        <strain evidence="2 3">JPCC DA0580</strain>
    </source>
</reference>
<sequence length="87" mass="9765">MLASVRWPWQHQARLGLKPFRASQGLPHGPTSRTNLEGGRAFRNCPARLGAQPLERTLKNEGVKKPFARCLRWWLKVVVANIALGPV</sequence>
<organism evidence="2 3">
    <name type="scientific">Fistulifera solaris</name>
    <name type="common">Oleaginous diatom</name>
    <dbReference type="NCBI Taxonomy" id="1519565"/>
    <lineage>
        <taxon>Eukaryota</taxon>
        <taxon>Sar</taxon>
        <taxon>Stramenopiles</taxon>
        <taxon>Ochrophyta</taxon>
        <taxon>Bacillariophyta</taxon>
        <taxon>Bacillariophyceae</taxon>
        <taxon>Bacillariophycidae</taxon>
        <taxon>Naviculales</taxon>
        <taxon>Naviculaceae</taxon>
        <taxon>Fistulifera</taxon>
    </lineage>
</organism>
<comment type="caution">
    <text evidence="2">The sequence shown here is derived from an EMBL/GenBank/DDBJ whole genome shotgun (WGS) entry which is preliminary data.</text>
</comment>
<gene>
    <name evidence="2" type="ORF">FisN_20Hu243</name>
</gene>
<evidence type="ECO:0000256" key="1">
    <source>
        <dbReference type="SAM" id="MobiDB-lite"/>
    </source>
</evidence>
<evidence type="ECO:0000313" key="2">
    <source>
        <dbReference type="EMBL" id="GAX16080.1"/>
    </source>
</evidence>
<dbReference type="Proteomes" id="UP000198406">
    <property type="component" value="Unassembled WGS sequence"/>
</dbReference>
<feature type="region of interest" description="Disordered" evidence="1">
    <location>
        <begin position="20"/>
        <end position="39"/>
    </location>
</feature>
<dbReference type="InParanoid" id="A0A1Z5JPX5"/>
<dbReference type="AlphaFoldDB" id="A0A1Z5JPX5"/>
<keyword evidence="3" id="KW-1185">Reference proteome</keyword>
<accession>A0A1Z5JPX5</accession>
<proteinExistence type="predicted"/>